<evidence type="ECO:0000256" key="1">
    <source>
        <dbReference type="ARBA" id="ARBA00010203"/>
    </source>
</evidence>
<name>A0A1F6T5J9_9PROT</name>
<dbReference type="InterPro" id="IPR017985">
    <property type="entry name" value="MeTrfase_CN4_CS"/>
</dbReference>
<comment type="catalytic activity">
    <reaction evidence="7">
        <text>a 2'-deoxycytidine in DNA + S-adenosyl-L-methionine = an N(4)-methyl-2'-deoxycytidine in DNA + S-adenosyl-L-homocysteine + H(+)</text>
        <dbReference type="Rhea" id="RHEA:16857"/>
        <dbReference type="Rhea" id="RHEA-COMP:11369"/>
        <dbReference type="Rhea" id="RHEA-COMP:13674"/>
        <dbReference type="ChEBI" id="CHEBI:15378"/>
        <dbReference type="ChEBI" id="CHEBI:57856"/>
        <dbReference type="ChEBI" id="CHEBI:59789"/>
        <dbReference type="ChEBI" id="CHEBI:85452"/>
        <dbReference type="ChEBI" id="CHEBI:137933"/>
        <dbReference type="EC" id="2.1.1.113"/>
    </reaction>
</comment>
<dbReference type="InterPro" id="IPR029063">
    <property type="entry name" value="SAM-dependent_MTases_sf"/>
</dbReference>
<keyword evidence="5" id="KW-0680">Restriction system</keyword>
<dbReference type="STRING" id="1817756.A2140_00790"/>
<feature type="domain" description="DNA methylase N-4/N-6" evidence="9">
    <location>
        <begin position="55"/>
        <end position="316"/>
    </location>
</feature>
<gene>
    <name evidence="10" type="ORF">A2140_00790</name>
</gene>
<keyword evidence="6" id="KW-0238">DNA-binding</keyword>
<accession>A0A1F6T5J9</accession>
<dbReference type="GO" id="GO:0009307">
    <property type="term" value="P:DNA restriction-modification system"/>
    <property type="evidence" value="ECO:0007669"/>
    <property type="project" value="UniProtKB-KW"/>
</dbReference>
<evidence type="ECO:0000313" key="10">
    <source>
        <dbReference type="EMBL" id="OGI40315.1"/>
    </source>
</evidence>
<dbReference type="InterPro" id="IPR001091">
    <property type="entry name" value="RM_Methyltransferase"/>
</dbReference>
<evidence type="ECO:0000256" key="4">
    <source>
        <dbReference type="ARBA" id="ARBA00022691"/>
    </source>
</evidence>
<dbReference type="EMBL" id="MFSQ01000054">
    <property type="protein sequence ID" value="OGI40315.1"/>
    <property type="molecule type" value="Genomic_DNA"/>
</dbReference>
<protein>
    <recommendedName>
        <fullName evidence="8">Methyltransferase</fullName>
        <ecNumber evidence="8">2.1.1.-</ecNumber>
    </recommendedName>
</protein>
<dbReference type="Proteomes" id="UP000178379">
    <property type="component" value="Unassembled WGS sequence"/>
</dbReference>
<dbReference type="GO" id="GO:0032259">
    <property type="term" value="P:methylation"/>
    <property type="evidence" value="ECO:0007669"/>
    <property type="project" value="UniProtKB-KW"/>
</dbReference>
<sequence>MNPPIAPKSLKLPFGEQQPPTALVGGIAPYYQTGCGAAYLGDSLEVMKAIPNASVNMVFTSPPYALHFKKEYGNVQKSEYVEWFLGFAKQIRRILTDDGSFVLNIGGSWNQGVPTRSIYQYKLLTALVEELGFYLAQECYWYNPAKMPVPAEWVTVRRIRVKDAVEHVWWFSKTPWPKADNKRVLRPYSKDMLRLNQRGVKTTVRPSGHNINSSFDDISAGGSIPPNVFENDIPTEFLRMGNNASNDLYTKRCKEAGMKIHPARFPSAMPEFFIKMLTDEGDIVVDPFAGSNTTGAVAEIHSRRWLAIDTVEEYLAGSKFRFELD</sequence>
<evidence type="ECO:0000256" key="3">
    <source>
        <dbReference type="ARBA" id="ARBA00022679"/>
    </source>
</evidence>
<keyword evidence="3 10" id="KW-0808">Transferase</keyword>
<dbReference type="EC" id="2.1.1.-" evidence="8"/>
<dbReference type="GO" id="GO:0015667">
    <property type="term" value="F:site-specific DNA-methyltransferase (cytosine-N4-specific) activity"/>
    <property type="evidence" value="ECO:0007669"/>
    <property type="project" value="UniProtKB-EC"/>
</dbReference>
<keyword evidence="2 10" id="KW-0489">Methyltransferase</keyword>
<dbReference type="AlphaFoldDB" id="A0A1F6T5J9"/>
<evidence type="ECO:0000256" key="6">
    <source>
        <dbReference type="ARBA" id="ARBA00023125"/>
    </source>
</evidence>
<evidence type="ECO:0000259" key="9">
    <source>
        <dbReference type="Pfam" id="PF01555"/>
    </source>
</evidence>
<evidence type="ECO:0000256" key="5">
    <source>
        <dbReference type="ARBA" id="ARBA00022747"/>
    </source>
</evidence>
<comment type="caution">
    <text evidence="10">The sequence shown here is derived from an EMBL/GenBank/DDBJ whole genome shotgun (WGS) entry which is preliminary data.</text>
</comment>
<dbReference type="InterPro" id="IPR002941">
    <property type="entry name" value="DNA_methylase_N4/N6"/>
</dbReference>
<evidence type="ECO:0000256" key="8">
    <source>
        <dbReference type="RuleBase" id="RU362026"/>
    </source>
</evidence>
<dbReference type="Gene3D" id="3.40.50.150">
    <property type="entry name" value="Vaccinia Virus protein VP39"/>
    <property type="match status" value="1"/>
</dbReference>
<evidence type="ECO:0000256" key="7">
    <source>
        <dbReference type="ARBA" id="ARBA00049120"/>
    </source>
</evidence>
<dbReference type="SUPFAM" id="SSF53335">
    <property type="entry name" value="S-adenosyl-L-methionine-dependent methyltransferases"/>
    <property type="match status" value="1"/>
</dbReference>
<evidence type="ECO:0000256" key="2">
    <source>
        <dbReference type="ARBA" id="ARBA00022603"/>
    </source>
</evidence>
<dbReference type="GO" id="GO:0008170">
    <property type="term" value="F:N-methyltransferase activity"/>
    <property type="evidence" value="ECO:0007669"/>
    <property type="project" value="InterPro"/>
</dbReference>
<dbReference type="GO" id="GO:0003677">
    <property type="term" value="F:DNA binding"/>
    <property type="evidence" value="ECO:0007669"/>
    <property type="project" value="UniProtKB-KW"/>
</dbReference>
<proteinExistence type="inferred from homology"/>
<dbReference type="PRINTS" id="PR00508">
    <property type="entry name" value="S21N4MTFRASE"/>
</dbReference>
<comment type="similarity">
    <text evidence="1">Belongs to the N(4)/N(6)-methyltransferase family. N(4) subfamily.</text>
</comment>
<keyword evidence="4" id="KW-0949">S-adenosyl-L-methionine</keyword>
<dbReference type="Pfam" id="PF01555">
    <property type="entry name" value="N6_N4_Mtase"/>
    <property type="match status" value="1"/>
</dbReference>
<evidence type="ECO:0000313" key="11">
    <source>
        <dbReference type="Proteomes" id="UP000178379"/>
    </source>
</evidence>
<organism evidence="10 11">
    <name type="scientific">Candidatus Muproteobacteria bacterium RBG_16_62_13</name>
    <dbReference type="NCBI Taxonomy" id="1817756"/>
    <lineage>
        <taxon>Bacteria</taxon>
        <taxon>Pseudomonadati</taxon>
        <taxon>Pseudomonadota</taxon>
        <taxon>Candidatus Muproteobacteria</taxon>
    </lineage>
</organism>
<dbReference type="PROSITE" id="PS00093">
    <property type="entry name" value="N4_MTASE"/>
    <property type="match status" value="1"/>
</dbReference>
<reference evidence="10 11" key="1">
    <citation type="journal article" date="2016" name="Nat. Commun.">
        <title>Thousands of microbial genomes shed light on interconnected biogeochemical processes in an aquifer system.</title>
        <authorList>
            <person name="Anantharaman K."/>
            <person name="Brown C.T."/>
            <person name="Hug L.A."/>
            <person name="Sharon I."/>
            <person name="Castelle C.J."/>
            <person name="Probst A.J."/>
            <person name="Thomas B.C."/>
            <person name="Singh A."/>
            <person name="Wilkins M.J."/>
            <person name="Karaoz U."/>
            <person name="Brodie E.L."/>
            <person name="Williams K.H."/>
            <person name="Hubbard S.S."/>
            <person name="Banfield J.F."/>
        </authorList>
    </citation>
    <scope>NUCLEOTIDE SEQUENCE [LARGE SCALE GENOMIC DNA]</scope>
</reference>